<feature type="domain" description="Fe2OG dioxygenase" evidence="5">
    <location>
        <begin position="190"/>
        <end position="290"/>
    </location>
</feature>
<dbReference type="PROSITE" id="PS51471">
    <property type="entry name" value="FE2OG_OXY"/>
    <property type="match status" value="1"/>
</dbReference>
<name>A0A9R0JLZ8_SPIOL</name>
<dbReference type="KEGG" id="soe:110778965"/>
<dbReference type="PANTHER" id="PTHR47991">
    <property type="entry name" value="OXOGLUTARATE/IRON-DEPENDENT DIOXYGENASE"/>
    <property type="match status" value="1"/>
</dbReference>
<dbReference type="RefSeq" id="XP_021839190.2">
    <property type="nucleotide sequence ID" value="XM_021983498.2"/>
</dbReference>
<proteinExistence type="inferred from homology"/>
<dbReference type="InterPro" id="IPR044861">
    <property type="entry name" value="IPNS-like_FE2OG_OXY"/>
</dbReference>
<evidence type="ECO:0000313" key="7">
    <source>
        <dbReference type="RefSeq" id="XP_021839190.2"/>
    </source>
</evidence>
<organism evidence="6 7">
    <name type="scientific">Spinacia oleracea</name>
    <name type="common">Spinach</name>
    <dbReference type="NCBI Taxonomy" id="3562"/>
    <lineage>
        <taxon>Eukaryota</taxon>
        <taxon>Viridiplantae</taxon>
        <taxon>Streptophyta</taxon>
        <taxon>Embryophyta</taxon>
        <taxon>Tracheophyta</taxon>
        <taxon>Spermatophyta</taxon>
        <taxon>Magnoliopsida</taxon>
        <taxon>eudicotyledons</taxon>
        <taxon>Gunneridae</taxon>
        <taxon>Pentapetalae</taxon>
        <taxon>Caryophyllales</taxon>
        <taxon>Chenopodiaceae</taxon>
        <taxon>Chenopodioideae</taxon>
        <taxon>Anserineae</taxon>
        <taxon>Spinacia</taxon>
    </lineage>
</organism>
<evidence type="ECO:0000256" key="1">
    <source>
        <dbReference type="ARBA" id="ARBA00008056"/>
    </source>
</evidence>
<gene>
    <name evidence="7" type="primary">LOC110778965</name>
</gene>
<keyword evidence="3 4" id="KW-0408">Iron</keyword>
<reference evidence="6" key="1">
    <citation type="journal article" date="2021" name="Nat. Commun.">
        <title>Genomic analyses provide insights into spinach domestication and the genetic basis of agronomic traits.</title>
        <authorList>
            <person name="Cai X."/>
            <person name="Sun X."/>
            <person name="Xu C."/>
            <person name="Sun H."/>
            <person name="Wang X."/>
            <person name="Ge C."/>
            <person name="Zhang Z."/>
            <person name="Wang Q."/>
            <person name="Fei Z."/>
            <person name="Jiao C."/>
            <person name="Wang Q."/>
        </authorList>
    </citation>
    <scope>NUCLEOTIDE SEQUENCE [LARGE SCALE GENOMIC DNA]</scope>
    <source>
        <strain evidence="6">cv. Varoflay</strain>
    </source>
</reference>
<dbReference type="Proteomes" id="UP000813463">
    <property type="component" value="Chromosome 5"/>
</dbReference>
<dbReference type="InterPro" id="IPR050295">
    <property type="entry name" value="Plant_2OG-oxidoreductases"/>
</dbReference>
<dbReference type="AlphaFoldDB" id="A0A9R0JLZ8"/>
<dbReference type="InterPro" id="IPR027443">
    <property type="entry name" value="IPNS-like_sf"/>
</dbReference>
<reference evidence="7" key="2">
    <citation type="submission" date="2025-08" db="UniProtKB">
        <authorList>
            <consortium name="RefSeq"/>
        </authorList>
    </citation>
    <scope>IDENTIFICATION</scope>
    <source>
        <tissue evidence="7">Leaf</tissue>
    </source>
</reference>
<evidence type="ECO:0000259" key="5">
    <source>
        <dbReference type="PROSITE" id="PS51471"/>
    </source>
</evidence>
<comment type="similarity">
    <text evidence="1 4">Belongs to the iron/ascorbate-dependent oxidoreductase family.</text>
</comment>
<evidence type="ECO:0000256" key="3">
    <source>
        <dbReference type="ARBA" id="ARBA00023004"/>
    </source>
</evidence>
<sequence length="335" mass="37582">MAENLVSSWSDGKTLPESYVFPPETRPGNHVVPTSKTVPVIDLGEAKGLNRKETIQKIIQASQELGFFQVINHGVPKTVVDDARDTFKEFFELPLEEKSKLYSLDLSKKAIVYTSNVDFDKEEIHNWRDSLRLLCTPLEECIQSWPEKPTRCRKVVGEYVREVGKLGSGILELICEGLGLEPGYFANKLSEQQVMAVHHYPPCPDPSLTMGTRKHSDPGLITLLLQGNVPGLQVLKDGKWIGVEAIPHAFVINIGTQLQIISNGKLRSVEHRVVTSKNEARFSAALFIEPTRDSIVEPAKALVNANNPQLYKGVRFEHFIQMFRSTYVGKMEDVM</sequence>
<dbReference type="SUPFAM" id="SSF51197">
    <property type="entry name" value="Clavaminate synthase-like"/>
    <property type="match status" value="1"/>
</dbReference>
<keyword evidence="4" id="KW-0560">Oxidoreductase</keyword>
<dbReference type="InterPro" id="IPR026992">
    <property type="entry name" value="DIOX_N"/>
</dbReference>
<evidence type="ECO:0000313" key="6">
    <source>
        <dbReference type="Proteomes" id="UP000813463"/>
    </source>
</evidence>
<dbReference type="Pfam" id="PF03171">
    <property type="entry name" value="2OG-FeII_Oxy"/>
    <property type="match status" value="1"/>
</dbReference>
<evidence type="ECO:0000256" key="4">
    <source>
        <dbReference type="RuleBase" id="RU003682"/>
    </source>
</evidence>
<accession>A0A9R0JLZ8</accession>
<keyword evidence="6" id="KW-1185">Reference proteome</keyword>
<keyword evidence="2 4" id="KW-0479">Metal-binding</keyword>
<dbReference type="Gene3D" id="2.60.120.330">
    <property type="entry name" value="B-lactam Antibiotic, Isopenicillin N Synthase, Chain"/>
    <property type="match status" value="1"/>
</dbReference>
<dbReference type="GeneID" id="110778965"/>
<evidence type="ECO:0000256" key="2">
    <source>
        <dbReference type="ARBA" id="ARBA00022723"/>
    </source>
</evidence>
<protein>
    <submittedName>
        <fullName evidence="7">Hyoscyamine 6-dioxygenase</fullName>
    </submittedName>
</protein>
<dbReference type="GO" id="GO:0046872">
    <property type="term" value="F:metal ion binding"/>
    <property type="evidence" value="ECO:0007669"/>
    <property type="project" value="UniProtKB-KW"/>
</dbReference>
<dbReference type="InterPro" id="IPR005123">
    <property type="entry name" value="Oxoglu/Fe-dep_dioxygenase_dom"/>
</dbReference>
<dbReference type="Pfam" id="PF14226">
    <property type="entry name" value="DIOX_N"/>
    <property type="match status" value="1"/>
</dbReference>